<evidence type="ECO:0000256" key="1">
    <source>
        <dbReference type="ARBA" id="ARBA00022598"/>
    </source>
</evidence>
<gene>
    <name evidence="3" type="ORF">THIOM_001817</name>
</gene>
<dbReference type="GO" id="GO:0044550">
    <property type="term" value="P:secondary metabolite biosynthetic process"/>
    <property type="evidence" value="ECO:0007669"/>
    <property type="project" value="TreeGrafter"/>
</dbReference>
<proteinExistence type="predicted"/>
<protein>
    <submittedName>
        <fullName evidence="3">Non-ribosomal peptide synthetase</fullName>
    </submittedName>
</protein>
<evidence type="ECO:0000259" key="2">
    <source>
        <dbReference type="Pfam" id="PF00501"/>
    </source>
</evidence>
<dbReference type="InterPro" id="IPR042099">
    <property type="entry name" value="ANL_N_sf"/>
</dbReference>
<sequence>MAMISLGGATEASIWSIYYPIETVNSNWNSIPYGKPLLNQTFHVFNQLMEPCPVWVPGQLYIGGIGLAQGYWRDEEKTESSFIIHPHTQERLYKTGDLGRYLPDGNLEFLGREDFQVKIHGYRIELGEIEAALQQHRMIKDVVVNVVENQHLAAYIVPLQSNEEDYTPDDTTAVAPITSNMGNVPKQKNSINKPPCQALADAKEKAKIL</sequence>
<organism evidence="3 4">
    <name type="scientific">Candidatus Thiomargarita nelsonii</name>
    <dbReference type="NCBI Taxonomy" id="1003181"/>
    <lineage>
        <taxon>Bacteria</taxon>
        <taxon>Pseudomonadati</taxon>
        <taxon>Pseudomonadota</taxon>
        <taxon>Gammaproteobacteria</taxon>
        <taxon>Thiotrichales</taxon>
        <taxon>Thiotrichaceae</taxon>
        <taxon>Thiomargarita</taxon>
    </lineage>
</organism>
<name>A0A176S2Q2_9GAMM</name>
<dbReference type="AlphaFoldDB" id="A0A176S2Q2"/>
<dbReference type="InterPro" id="IPR045851">
    <property type="entry name" value="AMP-bd_C_sf"/>
</dbReference>
<dbReference type="GO" id="GO:0031177">
    <property type="term" value="F:phosphopantetheine binding"/>
    <property type="evidence" value="ECO:0007669"/>
    <property type="project" value="TreeGrafter"/>
</dbReference>
<keyword evidence="4" id="KW-1185">Reference proteome</keyword>
<dbReference type="Proteomes" id="UP000076962">
    <property type="component" value="Unassembled WGS sequence"/>
</dbReference>
<dbReference type="EMBL" id="LUTY01000982">
    <property type="protein sequence ID" value="OAD22381.1"/>
    <property type="molecule type" value="Genomic_DNA"/>
</dbReference>
<dbReference type="GO" id="GO:0016874">
    <property type="term" value="F:ligase activity"/>
    <property type="evidence" value="ECO:0007669"/>
    <property type="project" value="UniProtKB-KW"/>
</dbReference>
<comment type="caution">
    <text evidence="3">The sequence shown here is derived from an EMBL/GenBank/DDBJ whole genome shotgun (WGS) entry which is preliminary data.</text>
</comment>
<dbReference type="Gene3D" id="3.30.300.30">
    <property type="match status" value="1"/>
</dbReference>
<dbReference type="PANTHER" id="PTHR45527">
    <property type="entry name" value="NONRIBOSOMAL PEPTIDE SYNTHETASE"/>
    <property type="match status" value="1"/>
</dbReference>
<keyword evidence="1" id="KW-0436">Ligase</keyword>
<accession>A0A176S2Q2</accession>
<dbReference type="GO" id="GO:0005737">
    <property type="term" value="C:cytoplasm"/>
    <property type="evidence" value="ECO:0007669"/>
    <property type="project" value="TreeGrafter"/>
</dbReference>
<dbReference type="Pfam" id="PF00501">
    <property type="entry name" value="AMP-binding"/>
    <property type="match status" value="1"/>
</dbReference>
<evidence type="ECO:0000313" key="4">
    <source>
        <dbReference type="Proteomes" id="UP000076962"/>
    </source>
</evidence>
<dbReference type="PANTHER" id="PTHR45527:SF10">
    <property type="entry name" value="PYOCHELIN SYNTHASE PCHF"/>
    <property type="match status" value="1"/>
</dbReference>
<evidence type="ECO:0000313" key="3">
    <source>
        <dbReference type="EMBL" id="OAD22381.1"/>
    </source>
</evidence>
<dbReference type="SUPFAM" id="SSF56801">
    <property type="entry name" value="Acetyl-CoA synthetase-like"/>
    <property type="match status" value="1"/>
</dbReference>
<dbReference type="GO" id="GO:0043041">
    <property type="term" value="P:amino acid activation for nonribosomal peptide biosynthetic process"/>
    <property type="evidence" value="ECO:0007669"/>
    <property type="project" value="TreeGrafter"/>
</dbReference>
<dbReference type="Gene3D" id="3.40.50.12780">
    <property type="entry name" value="N-terminal domain of ligase-like"/>
    <property type="match status" value="1"/>
</dbReference>
<reference evidence="3 4" key="1">
    <citation type="submission" date="2016-05" db="EMBL/GenBank/DDBJ databases">
        <title>Single-cell genome of chain-forming Candidatus Thiomargarita nelsonii and comparison to other large sulfur-oxidizing bacteria.</title>
        <authorList>
            <person name="Winkel M."/>
            <person name="Salman V."/>
            <person name="Woyke T."/>
            <person name="Schulz-Vogt H."/>
            <person name="Richter M."/>
            <person name="Flood B."/>
            <person name="Bailey J."/>
            <person name="Amann R."/>
            <person name="Mussmann M."/>
        </authorList>
    </citation>
    <scope>NUCLEOTIDE SEQUENCE [LARGE SCALE GENOMIC DNA]</scope>
    <source>
        <strain evidence="3 4">THI036</strain>
    </source>
</reference>
<dbReference type="InterPro" id="IPR000873">
    <property type="entry name" value="AMP-dep_synth/lig_dom"/>
</dbReference>
<feature type="domain" description="AMP-dependent synthetase/ligase" evidence="2">
    <location>
        <begin position="3"/>
        <end position="72"/>
    </location>
</feature>